<comment type="cofactor">
    <cofactor evidence="1">
        <name>Mn(2+)</name>
        <dbReference type="ChEBI" id="CHEBI:29035"/>
    </cofactor>
</comment>
<comment type="catalytic activity">
    <reaction evidence="8">
        <text>O-phospho-L-threonyl-[protein] + H2O = L-threonyl-[protein] + phosphate</text>
        <dbReference type="Rhea" id="RHEA:47004"/>
        <dbReference type="Rhea" id="RHEA-COMP:11060"/>
        <dbReference type="Rhea" id="RHEA-COMP:11605"/>
        <dbReference type="ChEBI" id="CHEBI:15377"/>
        <dbReference type="ChEBI" id="CHEBI:30013"/>
        <dbReference type="ChEBI" id="CHEBI:43474"/>
        <dbReference type="ChEBI" id="CHEBI:61977"/>
        <dbReference type="EC" id="3.1.3.16"/>
    </reaction>
</comment>
<dbReference type="PANTHER" id="PTHR11668:SF300">
    <property type="entry name" value="SERINE_THREONINE-PROTEIN PHOSPHATASE"/>
    <property type="match status" value="1"/>
</dbReference>
<dbReference type="InterPro" id="IPR050341">
    <property type="entry name" value="PP1_catalytic_subunit"/>
</dbReference>
<dbReference type="EC" id="3.1.3.16" evidence="2"/>
<evidence type="ECO:0000256" key="2">
    <source>
        <dbReference type="ARBA" id="ARBA00013081"/>
    </source>
</evidence>
<accession>A0ABR2HD92</accession>
<dbReference type="PANTHER" id="PTHR11668">
    <property type="entry name" value="SERINE/THREONINE PROTEIN PHOSPHATASE"/>
    <property type="match status" value="1"/>
</dbReference>
<dbReference type="InterPro" id="IPR006186">
    <property type="entry name" value="Ser/Thr-sp_prot-phosphatase"/>
</dbReference>
<organism evidence="10 11">
    <name type="scientific">Tritrichomonas musculus</name>
    <dbReference type="NCBI Taxonomy" id="1915356"/>
    <lineage>
        <taxon>Eukaryota</taxon>
        <taxon>Metamonada</taxon>
        <taxon>Parabasalia</taxon>
        <taxon>Tritrichomonadida</taxon>
        <taxon>Tritrichomonadidae</taxon>
        <taxon>Tritrichomonas</taxon>
    </lineage>
</organism>
<evidence type="ECO:0000313" key="10">
    <source>
        <dbReference type="EMBL" id="KAK8845010.1"/>
    </source>
</evidence>
<dbReference type="Gene3D" id="3.60.21.10">
    <property type="match status" value="1"/>
</dbReference>
<dbReference type="CDD" id="cd00144">
    <property type="entry name" value="MPP_PPP_family"/>
    <property type="match status" value="1"/>
</dbReference>
<dbReference type="SMART" id="SM00156">
    <property type="entry name" value="PP2Ac"/>
    <property type="match status" value="1"/>
</dbReference>
<evidence type="ECO:0000256" key="8">
    <source>
        <dbReference type="ARBA" id="ARBA00048336"/>
    </source>
</evidence>
<evidence type="ECO:0000256" key="3">
    <source>
        <dbReference type="ARBA" id="ARBA00022723"/>
    </source>
</evidence>
<evidence type="ECO:0000256" key="1">
    <source>
        <dbReference type="ARBA" id="ARBA00001936"/>
    </source>
</evidence>
<evidence type="ECO:0000256" key="5">
    <source>
        <dbReference type="ARBA" id="ARBA00022912"/>
    </source>
</evidence>
<keyword evidence="5" id="KW-0904">Protein phosphatase</keyword>
<keyword evidence="4" id="KW-0378">Hydrolase</keyword>
<protein>
    <recommendedName>
        <fullName evidence="2">protein-serine/threonine phosphatase</fullName>
        <ecNumber evidence="2">3.1.3.16</ecNumber>
    </recommendedName>
</protein>
<keyword evidence="6" id="KW-0464">Manganese</keyword>
<evidence type="ECO:0000313" key="11">
    <source>
        <dbReference type="Proteomes" id="UP001470230"/>
    </source>
</evidence>
<evidence type="ECO:0000256" key="7">
    <source>
        <dbReference type="ARBA" id="ARBA00047761"/>
    </source>
</evidence>
<dbReference type="Proteomes" id="UP001470230">
    <property type="component" value="Unassembled WGS sequence"/>
</dbReference>
<evidence type="ECO:0000259" key="9">
    <source>
        <dbReference type="SMART" id="SM00156"/>
    </source>
</evidence>
<dbReference type="InterPro" id="IPR004843">
    <property type="entry name" value="Calcineurin-like_PHP"/>
</dbReference>
<dbReference type="Pfam" id="PF00149">
    <property type="entry name" value="Metallophos"/>
    <property type="match status" value="1"/>
</dbReference>
<reference evidence="10 11" key="1">
    <citation type="submission" date="2024-04" db="EMBL/GenBank/DDBJ databases">
        <title>Tritrichomonas musculus Genome.</title>
        <authorList>
            <person name="Alves-Ferreira E."/>
            <person name="Grigg M."/>
            <person name="Lorenzi H."/>
            <person name="Galac M."/>
        </authorList>
    </citation>
    <scope>NUCLEOTIDE SEQUENCE [LARGE SCALE GENOMIC DNA]</scope>
    <source>
        <strain evidence="10 11">EAF2021</strain>
    </source>
</reference>
<dbReference type="EMBL" id="JAPFFF010000031">
    <property type="protein sequence ID" value="KAK8845010.1"/>
    <property type="molecule type" value="Genomic_DNA"/>
</dbReference>
<dbReference type="InterPro" id="IPR029052">
    <property type="entry name" value="Metallo-depent_PP-like"/>
</dbReference>
<gene>
    <name evidence="10" type="ORF">M9Y10_021186</name>
</gene>
<name>A0ABR2HD92_9EUKA</name>
<evidence type="ECO:0000256" key="6">
    <source>
        <dbReference type="ARBA" id="ARBA00023211"/>
    </source>
</evidence>
<keyword evidence="3" id="KW-0479">Metal-binding</keyword>
<proteinExistence type="predicted"/>
<keyword evidence="11" id="KW-1185">Reference proteome</keyword>
<comment type="caution">
    <text evidence="10">The sequence shown here is derived from an EMBL/GenBank/DDBJ whole genome shotgun (WGS) entry which is preliminary data.</text>
</comment>
<dbReference type="PRINTS" id="PR00114">
    <property type="entry name" value="STPHPHTASE"/>
</dbReference>
<feature type="domain" description="Serine/threonine specific protein phosphatases" evidence="9">
    <location>
        <begin position="70"/>
        <end position="334"/>
    </location>
</feature>
<sequence length="457" mass="50875">MNDVSAIQSLFDYYENVLNGNITDYAEKKLRLRLPICPLSLLKTIIENARVAFSKETNSESSSTLPPLQSFSNTPFSLNIVLSGNKPILDISGPIIVVGDLNGHLIDLFRLLKTFGSPTQTKYLFLGNFVNNGNFSIQVTTLLFIMKILFPTNVYILRGFQEFRDSCDDHGFWNEIYKTYGHNRQIYMSFMKAFSYMPLASIVDHSIFCVSGGIGCNVTNLDLINSIHIPTNNFNDGKIADLLLSDPTESLPLFLPNVRGEGTLFGSVAVKNFLEKISAKVIVRSKQVVNDGINVLFDGTCVSIISSSTNSGNKIAVLKVNNGEYSPSVFDNLLDVTPDCVHFIETEDENEFRSFICSRGFEASKLARLNVSASREFKQPLSPSPIMQKQQSIISTSLSFNGLSLIKDSSKSERKESLNLMMKSSMKKSRNNSPILKMKSQNCRKTDINSPLTFSDC</sequence>
<evidence type="ECO:0000256" key="4">
    <source>
        <dbReference type="ARBA" id="ARBA00022801"/>
    </source>
</evidence>
<dbReference type="SUPFAM" id="SSF56300">
    <property type="entry name" value="Metallo-dependent phosphatases"/>
    <property type="match status" value="1"/>
</dbReference>
<comment type="catalytic activity">
    <reaction evidence="7">
        <text>O-phospho-L-seryl-[protein] + H2O = L-seryl-[protein] + phosphate</text>
        <dbReference type="Rhea" id="RHEA:20629"/>
        <dbReference type="Rhea" id="RHEA-COMP:9863"/>
        <dbReference type="Rhea" id="RHEA-COMP:11604"/>
        <dbReference type="ChEBI" id="CHEBI:15377"/>
        <dbReference type="ChEBI" id="CHEBI:29999"/>
        <dbReference type="ChEBI" id="CHEBI:43474"/>
        <dbReference type="ChEBI" id="CHEBI:83421"/>
        <dbReference type="EC" id="3.1.3.16"/>
    </reaction>
</comment>